<dbReference type="EMBL" id="BART01001312">
    <property type="protein sequence ID" value="GAG66538.1"/>
    <property type="molecule type" value="Genomic_DNA"/>
</dbReference>
<feature type="non-terminal residue" evidence="1">
    <location>
        <position position="1"/>
    </location>
</feature>
<proteinExistence type="predicted"/>
<accession>X1A1B7</accession>
<dbReference type="AlphaFoldDB" id="X1A1B7"/>
<comment type="caution">
    <text evidence="1">The sequence shown here is derived from an EMBL/GenBank/DDBJ whole genome shotgun (WGS) entry which is preliminary data.</text>
</comment>
<protein>
    <submittedName>
        <fullName evidence="1">Uncharacterized protein</fullName>
    </submittedName>
</protein>
<evidence type="ECO:0000313" key="1">
    <source>
        <dbReference type="EMBL" id="GAG66538.1"/>
    </source>
</evidence>
<reference evidence="1" key="1">
    <citation type="journal article" date="2014" name="Front. Microbiol.">
        <title>High frequency of phylogenetically diverse reductive dehalogenase-homologous genes in deep subseafloor sedimentary metagenomes.</title>
        <authorList>
            <person name="Kawai M."/>
            <person name="Futagami T."/>
            <person name="Toyoda A."/>
            <person name="Takaki Y."/>
            <person name="Nishi S."/>
            <person name="Hori S."/>
            <person name="Arai W."/>
            <person name="Tsubouchi T."/>
            <person name="Morono Y."/>
            <person name="Uchiyama I."/>
            <person name="Ito T."/>
            <person name="Fujiyama A."/>
            <person name="Inagaki F."/>
            <person name="Takami H."/>
        </authorList>
    </citation>
    <scope>NUCLEOTIDE SEQUENCE</scope>
    <source>
        <strain evidence="1">Expedition CK06-06</strain>
    </source>
</reference>
<gene>
    <name evidence="1" type="ORF">S01H4_04771</name>
</gene>
<name>X1A1B7_9ZZZZ</name>
<sequence>KSNAFGLAAQDVKIILTKFGPFAGVLGASTLAFNKYKGITGM</sequence>
<organism evidence="1">
    <name type="scientific">marine sediment metagenome</name>
    <dbReference type="NCBI Taxonomy" id="412755"/>
    <lineage>
        <taxon>unclassified sequences</taxon>
        <taxon>metagenomes</taxon>
        <taxon>ecological metagenomes</taxon>
    </lineage>
</organism>